<comment type="caution">
    <text evidence="7">The sequence shown here is derived from an EMBL/GenBank/DDBJ whole genome shotgun (WGS) entry which is preliminary data.</text>
</comment>
<dbReference type="EMBL" id="VFML01000002">
    <property type="protein sequence ID" value="TQI94078.1"/>
    <property type="molecule type" value="Genomic_DNA"/>
</dbReference>
<accession>A0A542CTB7</accession>
<dbReference type="InterPro" id="IPR039538">
    <property type="entry name" value="BetI_C"/>
</dbReference>
<evidence type="ECO:0000256" key="3">
    <source>
        <dbReference type="ARBA" id="ARBA00023125"/>
    </source>
</evidence>
<dbReference type="InterPro" id="IPR001647">
    <property type="entry name" value="HTH_TetR"/>
</dbReference>
<dbReference type="PANTHER" id="PTHR30055">
    <property type="entry name" value="HTH-TYPE TRANSCRIPTIONAL REGULATOR RUTR"/>
    <property type="match status" value="1"/>
</dbReference>
<protein>
    <submittedName>
        <fullName evidence="7">TetR family transcriptional regulator</fullName>
    </submittedName>
</protein>
<keyword evidence="2" id="KW-0805">Transcription regulation</keyword>
<dbReference type="Pfam" id="PF00440">
    <property type="entry name" value="TetR_N"/>
    <property type="match status" value="1"/>
</dbReference>
<dbReference type="OrthoDB" id="5242433at2"/>
<evidence type="ECO:0000313" key="7">
    <source>
        <dbReference type="EMBL" id="TQI94078.1"/>
    </source>
</evidence>
<evidence type="ECO:0000256" key="4">
    <source>
        <dbReference type="ARBA" id="ARBA00023163"/>
    </source>
</evidence>
<dbReference type="AlphaFoldDB" id="A0A542CTB7"/>
<dbReference type="InterPro" id="IPR036271">
    <property type="entry name" value="Tet_transcr_reg_TetR-rel_C_sf"/>
</dbReference>
<dbReference type="RefSeq" id="WP_142003352.1">
    <property type="nucleotide sequence ID" value="NZ_VFML01000002.1"/>
</dbReference>
<dbReference type="InterPro" id="IPR050109">
    <property type="entry name" value="HTH-type_TetR-like_transc_reg"/>
</dbReference>
<dbReference type="PANTHER" id="PTHR30055:SF234">
    <property type="entry name" value="HTH-TYPE TRANSCRIPTIONAL REGULATOR BETI"/>
    <property type="match status" value="1"/>
</dbReference>
<keyword evidence="8" id="KW-1185">Reference proteome</keyword>
<evidence type="ECO:0000313" key="8">
    <source>
        <dbReference type="Proteomes" id="UP000320876"/>
    </source>
</evidence>
<dbReference type="InterPro" id="IPR009057">
    <property type="entry name" value="Homeodomain-like_sf"/>
</dbReference>
<dbReference type="GO" id="GO:0003700">
    <property type="term" value="F:DNA-binding transcription factor activity"/>
    <property type="evidence" value="ECO:0007669"/>
    <property type="project" value="TreeGrafter"/>
</dbReference>
<dbReference type="Gene3D" id="1.10.357.10">
    <property type="entry name" value="Tetracycline Repressor, domain 2"/>
    <property type="match status" value="1"/>
</dbReference>
<feature type="domain" description="HTH tetR-type" evidence="6">
    <location>
        <begin position="13"/>
        <end position="73"/>
    </location>
</feature>
<proteinExistence type="predicted"/>
<organism evidence="7 8">
    <name type="scientific">Amycolatopsis cihanbeyliensis</name>
    <dbReference type="NCBI Taxonomy" id="1128664"/>
    <lineage>
        <taxon>Bacteria</taxon>
        <taxon>Bacillati</taxon>
        <taxon>Actinomycetota</taxon>
        <taxon>Actinomycetes</taxon>
        <taxon>Pseudonocardiales</taxon>
        <taxon>Pseudonocardiaceae</taxon>
        <taxon>Amycolatopsis</taxon>
    </lineage>
</organism>
<dbReference type="Proteomes" id="UP000320876">
    <property type="component" value="Unassembled WGS sequence"/>
</dbReference>
<dbReference type="SUPFAM" id="SSF48498">
    <property type="entry name" value="Tetracyclin repressor-like, C-terminal domain"/>
    <property type="match status" value="1"/>
</dbReference>
<dbReference type="PROSITE" id="PS50977">
    <property type="entry name" value="HTH_TETR_2"/>
    <property type="match status" value="1"/>
</dbReference>
<evidence type="ECO:0000256" key="2">
    <source>
        <dbReference type="ARBA" id="ARBA00023015"/>
    </source>
</evidence>
<dbReference type="GO" id="GO:0000976">
    <property type="term" value="F:transcription cis-regulatory region binding"/>
    <property type="evidence" value="ECO:0007669"/>
    <property type="project" value="TreeGrafter"/>
</dbReference>
<sequence>MSAKRAKPGPRSAERRDRLVEAGYRTLVRSGLAGARTREVATEAGITVATLHYYFPTKDDLVRAVLEYTIRDRLLAPLELETDWGDGMAALRTMLTGLAQQAEADPGQFRLLSDMNWAARGDPALRTMLAEWHGGWHAAITGWLRAGRRDGRVRDDLDLETAAAMIVYLVLGMVMRPPMPAGVDSRLADELDRLLTPPAPPTD</sequence>
<dbReference type="PRINTS" id="PR00455">
    <property type="entry name" value="HTHTETR"/>
</dbReference>
<evidence type="ECO:0000259" key="6">
    <source>
        <dbReference type="PROSITE" id="PS50977"/>
    </source>
</evidence>
<keyword evidence="1" id="KW-0678">Repressor</keyword>
<keyword evidence="3 5" id="KW-0238">DNA-binding</keyword>
<dbReference type="SUPFAM" id="SSF46689">
    <property type="entry name" value="Homeodomain-like"/>
    <property type="match status" value="1"/>
</dbReference>
<evidence type="ECO:0000256" key="1">
    <source>
        <dbReference type="ARBA" id="ARBA00022491"/>
    </source>
</evidence>
<feature type="DNA-binding region" description="H-T-H motif" evidence="5">
    <location>
        <begin position="36"/>
        <end position="55"/>
    </location>
</feature>
<reference evidence="7 8" key="1">
    <citation type="submission" date="2019-06" db="EMBL/GenBank/DDBJ databases">
        <title>Sequencing the genomes of 1000 actinobacteria strains.</title>
        <authorList>
            <person name="Klenk H.-P."/>
        </authorList>
    </citation>
    <scope>NUCLEOTIDE SEQUENCE [LARGE SCALE GENOMIC DNA]</scope>
    <source>
        <strain evidence="7 8">DSM 45679</strain>
    </source>
</reference>
<evidence type="ECO:0000256" key="5">
    <source>
        <dbReference type="PROSITE-ProRule" id="PRU00335"/>
    </source>
</evidence>
<dbReference type="Pfam" id="PF13977">
    <property type="entry name" value="TetR_C_6"/>
    <property type="match status" value="1"/>
</dbReference>
<gene>
    <name evidence="7" type="ORF">FB471_6229</name>
</gene>
<keyword evidence="4" id="KW-0804">Transcription</keyword>
<name>A0A542CTB7_AMYCI</name>